<evidence type="ECO:0000313" key="3">
    <source>
        <dbReference type="Proteomes" id="UP000001055"/>
    </source>
</evidence>
<dbReference type="AlphaFoldDB" id="Q0V3Q5"/>
<accession>Q0V3Q5</accession>
<evidence type="ECO:0000256" key="1">
    <source>
        <dbReference type="SAM" id="MobiDB-lite"/>
    </source>
</evidence>
<proteinExistence type="predicted"/>
<evidence type="ECO:0000313" key="2">
    <source>
        <dbReference type="EMBL" id="EAT91008.1"/>
    </source>
</evidence>
<sequence length="103" mass="11002">MVLLAERADPGDADEAGLCIGERYRYTGAMPGDSLDETLIDDGASLQCFLATLDAPAAEARSMQLHTGTTSRIHGVVKPPEHPFGRVSSAPDPGQEEIARPRR</sequence>
<dbReference type="InParanoid" id="Q0V3Q5"/>
<feature type="region of interest" description="Disordered" evidence="1">
    <location>
        <begin position="67"/>
        <end position="103"/>
    </location>
</feature>
<dbReference type="KEGG" id="pno:SNOG_01359"/>
<dbReference type="GeneID" id="5968846"/>
<reference evidence="3" key="1">
    <citation type="journal article" date="2007" name="Plant Cell">
        <title>Dothideomycete-plant interactions illuminated by genome sequencing and EST analysis of the wheat pathogen Stagonospora nodorum.</title>
        <authorList>
            <person name="Hane J.K."/>
            <person name="Lowe R.G."/>
            <person name="Solomon P.S."/>
            <person name="Tan K.C."/>
            <person name="Schoch C.L."/>
            <person name="Spatafora J.W."/>
            <person name="Crous P.W."/>
            <person name="Kodira C."/>
            <person name="Birren B.W."/>
            <person name="Galagan J.E."/>
            <person name="Torriani S.F."/>
            <person name="McDonald B.A."/>
            <person name="Oliver R.P."/>
        </authorList>
    </citation>
    <scope>NUCLEOTIDE SEQUENCE [LARGE SCALE GENOMIC DNA]</scope>
    <source>
        <strain evidence="3">SN15 / ATCC MYA-4574 / FGSC 10173</strain>
    </source>
</reference>
<name>Q0V3Q5_PHANO</name>
<organism evidence="2 3">
    <name type="scientific">Phaeosphaeria nodorum (strain SN15 / ATCC MYA-4574 / FGSC 10173)</name>
    <name type="common">Glume blotch fungus</name>
    <name type="synonym">Parastagonospora nodorum</name>
    <dbReference type="NCBI Taxonomy" id="321614"/>
    <lineage>
        <taxon>Eukaryota</taxon>
        <taxon>Fungi</taxon>
        <taxon>Dikarya</taxon>
        <taxon>Ascomycota</taxon>
        <taxon>Pezizomycotina</taxon>
        <taxon>Dothideomycetes</taxon>
        <taxon>Pleosporomycetidae</taxon>
        <taxon>Pleosporales</taxon>
        <taxon>Pleosporineae</taxon>
        <taxon>Phaeosphaeriaceae</taxon>
        <taxon>Parastagonospora</taxon>
    </lineage>
</organism>
<protein>
    <submittedName>
        <fullName evidence="2">Uncharacterized protein</fullName>
    </submittedName>
</protein>
<dbReference type="EMBL" id="CH445326">
    <property type="protein sequence ID" value="EAT91008.1"/>
    <property type="molecule type" value="Genomic_DNA"/>
</dbReference>
<gene>
    <name evidence="2" type="ORF">SNOG_01359</name>
</gene>
<dbReference type="Proteomes" id="UP000001055">
    <property type="component" value="Unassembled WGS sequence"/>
</dbReference>
<dbReference type="RefSeq" id="XP_001792001.1">
    <property type="nucleotide sequence ID" value="XM_001791949.1"/>
</dbReference>
<dbReference type="HOGENOM" id="CLU_2264682_0_0_1"/>